<organism evidence="2 3">
    <name type="scientific">Halocaridina rubra</name>
    <name type="common">Hawaiian red shrimp</name>
    <dbReference type="NCBI Taxonomy" id="373956"/>
    <lineage>
        <taxon>Eukaryota</taxon>
        <taxon>Metazoa</taxon>
        <taxon>Ecdysozoa</taxon>
        <taxon>Arthropoda</taxon>
        <taxon>Crustacea</taxon>
        <taxon>Multicrustacea</taxon>
        <taxon>Malacostraca</taxon>
        <taxon>Eumalacostraca</taxon>
        <taxon>Eucarida</taxon>
        <taxon>Decapoda</taxon>
        <taxon>Pleocyemata</taxon>
        <taxon>Caridea</taxon>
        <taxon>Atyoidea</taxon>
        <taxon>Atyidae</taxon>
        <taxon>Halocaridina</taxon>
    </lineage>
</organism>
<protein>
    <recommendedName>
        <fullName evidence="4">KICSTOR complex protein SZT2-like</fullName>
    </recommendedName>
</protein>
<feature type="region of interest" description="Disordered" evidence="1">
    <location>
        <begin position="492"/>
        <end position="519"/>
    </location>
</feature>
<keyword evidence="3" id="KW-1185">Reference proteome</keyword>
<name>A0AAN8X5P8_HALRR</name>
<gene>
    <name evidence="2" type="ORF">SK128_009310</name>
</gene>
<dbReference type="PANTHER" id="PTHR14918">
    <property type="entry name" value="KICSTOR COMPLEX PROTEIN SZT2"/>
    <property type="match status" value="1"/>
</dbReference>
<dbReference type="Proteomes" id="UP001381693">
    <property type="component" value="Unassembled WGS sequence"/>
</dbReference>
<sequence length="776" mass="89068">MQVPGIIDTYRDNKPIRCLKHSGYGSLKSLEMRHGNQMLEINRYRLQKENHRKILSQMTNQTPGHSSTVFSDKILGLYKQSSRLTHYCYTPMLFLPRWRWQVATIRDHSLPKEDAPPERVTIGIKTPENRSRHDSGSSMKGIGSSGPAELRRSLSLKSSAVPSPNQRKRHITGGDDKWHATLCSNFLKEYIQYLQSIGFLSLSIIQGPLQKGATYSREKDSQTSRIKEVRFNDQLSTESTYLLKNVYGGTILLEIFFTEPYFAVKVYVLEGNRLHSRKISPLSSQFATNYFLDEVDTIKVLLHVHSFTYDFHLRIVCAYVTERQLLFCPGYHLSSFLNDFIKYYNKSPNFARNMMYSAKKKVVDTGTPGEQLYNYLLAREKQYGVKVLRMKPIVIDPDSDMHNTEFIMVYNKMCKMDYNDANDQKVVDDYDVSVLVTQDHSEDNSTYDSQTDALHLKVYIILSSKREMYPNRTLEKKKGVFRAVLDVPTLRAGEAEKPAPTSLRGEESDKKGESYGTPSIMIEDGKEASSSISEWTKSSATTEEASPILEYTPSLSSTKEISAPMHLSSHGGIRLESAKYVGYYTHYEQKIHTILRNQALQAQNHIKFIFNQAKIHCRRDWLWQRLTAVLREDERQKFARDQNLSNSMYNELCELLSLVQVTSLSALDPSLAPFFSKPLQWYQGLTRVLQAKYQDRYRSLTSSDGNIQHLLILSPSCPEAFMMLSTDLHLQKAELSCISKQLRNEEKVALVSNNRIMGILNDFVNTCCFHLWTGLL</sequence>
<feature type="compositionally biased region" description="Basic and acidic residues" evidence="1">
    <location>
        <begin position="504"/>
        <end position="513"/>
    </location>
</feature>
<evidence type="ECO:0008006" key="4">
    <source>
        <dbReference type="Google" id="ProtNLM"/>
    </source>
</evidence>
<proteinExistence type="predicted"/>
<accession>A0AAN8X5P8</accession>
<evidence type="ECO:0000313" key="3">
    <source>
        <dbReference type="Proteomes" id="UP001381693"/>
    </source>
</evidence>
<evidence type="ECO:0000256" key="1">
    <source>
        <dbReference type="SAM" id="MobiDB-lite"/>
    </source>
</evidence>
<dbReference type="GO" id="GO:0005777">
    <property type="term" value="C:peroxisome"/>
    <property type="evidence" value="ECO:0007669"/>
    <property type="project" value="InterPro"/>
</dbReference>
<dbReference type="PANTHER" id="PTHR14918:SF3">
    <property type="entry name" value="KICSTOR COMPLEX PROTEIN SZT2"/>
    <property type="match status" value="1"/>
</dbReference>
<comment type="caution">
    <text evidence="2">The sequence shown here is derived from an EMBL/GenBank/DDBJ whole genome shotgun (WGS) entry which is preliminary data.</text>
</comment>
<evidence type="ECO:0000313" key="2">
    <source>
        <dbReference type="EMBL" id="KAK7072559.1"/>
    </source>
</evidence>
<feature type="region of interest" description="Disordered" evidence="1">
    <location>
        <begin position="111"/>
        <end position="148"/>
    </location>
</feature>
<dbReference type="EMBL" id="JAXCGZ010013426">
    <property type="protein sequence ID" value="KAK7072559.1"/>
    <property type="molecule type" value="Genomic_DNA"/>
</dbReference>
<feature type="compositionally biased region" description="Low complexity" evidence="1">
    <location>
        <begin position="136"/>
        <end position="146"/>
    </location>
</feature>
<reference evidence="2 3" key="1">
    <citation type="submission" date="2023-11" db="EMBL/GenBank/DDBJ databases">
        <title>Halocaridina rubra genome assembly.</title>
        <authorList>
            <person name="Smith C."/>
        </authorList>
    </citation>
    <scope>NUCLEOTIDE SEQUENCE [LARGE SCALE GENOMIC DNA]</scope>
    <source>
        <strain evidence="2">EP-1</strain>
        <tissue evidence="2">Whole</tissue>
    </source>
</reference>
<dbReference type="InterPro" id="IPR033228">
    <property type="entry name" value="SZT2"/>
</dbReference>
<dbReference type="AlphaFoldDB" id="A0AAN8X5P8"/>